<dbReference type="GO" id="GO:0048471">
    <property type="term" value="C:perinuclear region of cytoplasm"/>
    <property type="evidence" value="ECO:0007669"/>
    <property type="project" value="TreeGrafter"/>
</dbReference>
<gene>
    <name evidence="4" type="ORF">mMyoMyo1_013966</name>
</gene>
<dbReference type="FunFam" id="3.80.10.10:FF:000508">
    <property type="entry name" value="NLR family CARD domain containing 5"/>
    <property type="match status" value="1"/>
</dbReference>
<name>A0A7J7SCP9_MYOMY</name>
<protein>
    <submittedName>
        <fullName evidence="4">NLR family CARD domain containing 5</fullName>
    </submittedName>
</protein>
<evidence type="ECO:0000256" key="2">
    <source>
        <dbReference type="ARBA" id="ARBA00022614"/>
    </source>
</evidence>
<dbReference type="Gene3D" id="3.80.10.10">
    <property type="entry name" value="Ribonuclease Inhibitor"/>
    <property type="match status" value="8"/>
</dbReference>
<keyword evidence="5" id="KW-1185">Reference proteome</keyword>
<dbReference type="Proteomes" id="UP000527355">
    <property type="component" value="Unassembled WGS sequence"/>
</dbReference>
<dbReference type="GO" id="GO:0031267">
    <property type="term" value="F:small GTPase binding"/>
    <property type="evidence" value="ECO:0007669"/>
    <property type="project" value="TreeGrafter"/>
</dbReference>
<evidence type="ECO:0000313" key="5">
    <source>
        <dbReference type="Proteomes" id="UP000527355"/>
    </source>
</evidence>
<keyword evidence="3" id="KW-0677">Repeat</keyword>
<proteinExistence type="predicted"/>
<sequence length="1229" mass="134109">MAQSLPCQLPFHNFPLTYADLAALTNVLGHREAPIHLDFEGCPLEPRCPEALAGCGRVESLSFKSRKCGDAFAEALSRSLPTMGSLKKLGLAGSKITARGIYHLVQALPLCPHLEEVSFQDNQLKNQELLSIVKVLPCLPTLRKLDLSHNNVSMATLLGLTEVAVTCRTIRMLQVREADLIILLSPPTETAAELPGSPALRGNAGQKEAQSRSLALRLQKCCLTIRDVEMLIAQLREVPLLEEVDLSGNQLEDEGCRLVAEAAPQLRIAGKLDLSDNGLSVAGVPWVLRAVSTCRNLADLHISLMHKTVVLTFAPELEEQERTQERAAFLDSLTLRVSSELPPSSPRIRLTHCGLQAEHLEQLCKALEGSCRLGHLDLSKNALGDEGAAQLAQWLPALGALQSLNLSENRLSLDAVFSLAQCFSAVPWVLQLDISFESQHVVLRGGRRARCLPARSPPPESPAQAQSSGFGQRCVPRSFCLRECRLEALSLTHLCEALEKCPGPLEVRLSCVVLSDQSLDTLLGHLPRLPQLSLLQLSQTPLSPRSPFLLAHLLGLCPRVEKVDLRSLHDATLYFKSSEEQKGGRCGRFTGCGLSQMHVEPLCELLRKCEDLSQLDLSANQLGDDGLRCLLMCLPRLPISGSLDLSGNSISQEGALCLMETLPSCPRIREAAVNLGAEQSFRIHFSRQEEAGKTLRLRECSFRPEHVPRLATGLSQAWHLTELTLSRCCLGLQPLTLLLRLLRRPEGLLRLRVEEPWMGRAGVLTLLQVCAQASGNVTEISISESQQQLCLQLKFPRQENPEAVARRLARCDLETHHSLLARQLMETCTWLRQLSLSQVNLCHASCQLLQSSLLPLAELKTFRLASSCVSSGGLAPLASGLSRCRHLEELDLSNNQLGEEASTVLAGALEGKSWLRRLDLSHFPLDDSTLAVLVQGLSHMTRLQSLCLSGDDIGDVGCSRLAKALKAATSLEELGLSHNQIGDAGAQHLAAVLPGLPELRRVDLSANGICPAGGVQLVESLALCKHLEELMLGCNALGDPTALGLARALPPHLRVLHLRSSRLSPEAALSLGRALDGCPHLEEISLAENTLARQVPHFHQGLPRLRQIDLVSCEIDDQAAKLLAASFMLCPALEEILLSWNLLGDEAAAELAQVLPRMQRLKSVDLEKNRITADGAWLLAEGLARGSGIQVIRLWNNHIPPDAAQRLQSQEPRLDFAFFPNERQAPRGT</sequence>
<dbReference type="InterPro" id="IPR032675">
    <property type="entry name" value="LRR_dom_sf"/>
</dbReference>
<evidence type="ECO:0000256" key="1">
    <source>
        <dbReference type="ARBA" id="ARBA00022468"/>
    </source>
</evidence>
<accession>A0A7J7SCP9</accession>
<dbReference type="InterPro" id="IPR027038">
    <property type="entry name" value="RanGap"/>
</dbReference>
<organism evidence="4 5">
    <name type="scientific">Myotis myotis</name>
    <name type="common">Greater mouse-eared bat</name>
    <name type="synonym">Vespertilio myotis</name>
    <dbReference type="NCBI Taxonomy" id="51298"/>
    <lineage>
        <taxon>Eukaryota</taxon>
        <taxon>Metazoa</taxon>
        <taxon>Chordata</taxon>
        <taxon>Craniata</taxon>
        <taxon>Vertebrata</taxon>
        <taxon>Euteleostomi</taxon>
        <taxon>Mammalia</taxon>
        <taxon>Eutheria</taxon>
        <taxon>Laurasiatheria</taxon>
        <taxon>Chiroptera</taxon>
        <taxon>Yangochiroptera</taxon>
        <taxon>Vespertilionidae</taxon>
        <taxon>Myotis</taxon>
    </lineage>
</organism>
<dbReference type="SMART" id="SM00367">
    <property type="entry name" value="LRR_CC"/>
    <property type="match status" value="10"/>
</dbReference>
<dbReference type="InterPro" id="IPR001611">
    <property type="entry name" value="Leu-rich_rpt"/>
</dbReference>
<dbReference type="PANTHER" id="PTHR24113:SF12">
    <property type="entry name" value="RAN GTPASE-ACTIVATING PROTEIN 1"/>
    <property type="match status" value="1"/>
</dbReference>
<comment type="caution">
    <text evidence="4">The sequence shown here is derived from an EMBL/GenBank/DDBJ whole genome shotgun (WGS) entry which is preliminary data.</text>
</comment>
<reference evidence="4 5" key="1">
    <citation type="journal article" date="2020" name="Nature">
        <title>Six reference-quality genomes reveal evolution of bat adaptations.</title>
        <authorList>
            <person name="Jebb D."/>
            <person name="Huang Z."/>
            <person name="Pippel M."/>
            <person name="Hughes G.M."/>
            <person name="Lavrichenko K."/>
            <person name="Devanna P."/>
            <person name="Winkler S."/>
            <person name="Jermiin L.S."/>
            <person name="Skirmuntt E.C."/>
            <person name="Katzourakis A."/>
            <person name="Burkitt-Gray L."/>
            <person name="Ray D.A."/>
            <person name="Sullivan K.A.M."/>
            <person name="Roscito J.G."/>
            <person name="Kirilenko B.M."/>
            <person name="Davalos L.M."/>
            <person name="Corthals A.P."/>
            <person name="Power M.L."/>
            <person name="Jones G."/>
            <person name="Ransome R.D."/>
            <person name="Dechmann D.K.N."/>
            <person name="Locatelli A.G."/>
            <person name="Puechmaille S.J."/>
            <person name="Fedrigo O."/>
            <person name="Jarvis E.D."/>
            <person name="Hiller M."/>
            <person name="Vernes S.C."/>
            <person name="Myers E.W."/>
            <person name="Teeling E.C."/>
        </authorList>
    </citation>
    <scope>NUCLEOTIDE SEQUENCE [LARGE SCALE GENOMIC DNA]</scope>
    <source>
        <strain evidence="4">MMyoMyo1</strain>
        <tissue evidence="4">Flight muscle</tissue>
    </source>
</reference>
<evidence type="ECO:0000313" key="4">
    <source>
        <dbReference type="EMBL" id="KAF6286129.1"/>
    </source>
</evidence>
<dbReference type="AlphaFoldDB" id="A0A7J7SCP9"/>
<dbReference type="PANTHER" id="PTHR24113">
    <property type="entry name" value="RAN GTPASE-ACTIVATING PROTEIN 1"/>
    <property type="match status" value="1"/>
</dbReference>
<dbReference type="SMART" id="SM00368">
    <property type="entry name" value="LRR_RI"/>
    <property type="match status" value="20"/>
</dbReference>
<dbReference type="GO" id="GO:0005096">
    <property type="term" value="F:GTPase activator activity"/>
    <property type="evidence" value="ECO:0007669"/>
    <property type="project" value="UniProtKB-KW"/>
</dbReference>
<dbReference type="GO" id="GO:0005829">
    <property type="term" value="C:cytosol"/>
    <property type="evidence" value="ECO:0007669"/>
    <property type="project" value="TreeGrafter"/>
</dbReference>
<dbReference type="GO" id="GO:0006913">
    <property type="term" value="P:nucleocytoplasmic transport"/>
    <property type="evidence" value="ECO:0007669"/>
    <property type="project" value="TreeGrafter"/>
</dbReference>
<dbReference type="SUPFAM" id="SSF52047">
    <property type="entry name" value="RNI-like"/>
    <property type="match status" value="4"/>
</dbReference>
<keyword evidence="2" id="KW-0433">Leucine-rich repeat</keyword>
<dbReference type="Pfam" id="PF13516">
    <property type="entry name" value="LRR_6"/>
    <property type="match status" value="7"/>
</dbReference>
<dbReference type="InterPro" id="IPR006553">
    <property type="entry name" value="Leu-rich_rpt_Cys-con_subtyp"/>
</dbReference>
<dbReference type="VEuPathDB" id="HostDB:GeneID_118674122"/>
<dbReference type="EMBL" id="JABWUV010000019">
    <property type="protein sequence ID" value="KAF6286129.1"/>
    <property type="molecule type" value="Genomic_DNA"/>
</dbReference>
<dbReference type="GO" id="GO:0005634">
    <property type="term" value="C:nucleus"/>
    <property type="evidence" value="ECO:0007669"/>
    <property type="project" value="TreeGrafter"/>
</dbReference>
<keyword evidence="1" id="KW-0343">GTPase activation</keyword>
<evidence type="ECO:0000256" key="3">
    <source>
        <dbReference type="ARBA" id="ARBA00022737"/>
    </source>
</evidence>
<dbReference type="FunFam" id="3.80.10.10:FF:000420">
    <property type="entry name" value="protein NLRC5 isoform X1"/>
    <property type="match status" value="1"/>
</dbReference>